<feature type="region of interest" description="Disordered" evidence="1">
    <location>
        <begin position="23"/>
        <end position="45"/>
    </location>
</feature>
<accession>A0A8S2TPB0</accession>
<protein>
    <submittedName>
        <fullName evidence="2">Uncharacterized protein</fullName>
    </submittedName>
</protein>
<sequence length="82" mass="9280">MDPIAEESNAQNRWLAMQKNSVWGSRMSNPPRSSMLSQSPDTATHVQYITPQFDPRASYAQSIKNNTWDNSINQGKPQRSAQ</sequence>
<evidence type="ECO:0000256" key="1">
    <source>
        <dbReference type="SAM" id="MobiDB-lite"/>
    </source>
</evidence>
<organism evidence="2 3">
    <name type="scientific">Didymodactylos carnosus</name>
    <dbReference type="NCBI Taxonomy" id="1234261"/>
    <lineage>
        <taxon>Eukaryota</taxon>
        <taxon>Metazoa</taxon>
        <taxon>Spiralia</taxon>
        <taxon>Gnathifera</taxon>
        <taxon>Rotifera</taxon>
        <taxon>Eurotatoria</taxon>
        <taxon>Bdelloidea</taxon>
        <taxon>Philodinida</taxon>
        <taxon>Philodinidae</taxon>
        <taxon>Didymodactylos</taxon>
    </lineage>
</organism>
<reference evidence="2" key="1">
    <citation type="submission" date="2021-02" db="EMBL/GenBank/DDBJ databases">
        <authorList>
            <person name="Nowell W R."/>
        </authorList>
    </citation>
    <scope>NUCLEOTIDE SEQUENCE</scope>
</reference>
<proteinExistence type="predicted"/>
<gene>
    <name evidence="2" type="ORF">TMI583_LOCUS38493</name>
</gene>
<evidence type="ECO:0000313" key="2">
    <source>
        <dbReference type="EMBL" id="CAF4299767.1"/>
    </source>
</evidence>
<name>A0A8S2TPB0_9BILA</name>
<evidence type="ECO:0000313" key="3">
    <source>
        <dbReference type="Proteomes" id="UP000682733"/>
    </source>
</evidence>
<comment type="caution">
    <text evidence="2">The sequence shown here is derived from an EMBL/GenBank/DDBJ whole genome shotgun (WGS) entry which is preliminary data.</text>
</comment>
<dbReference type="EMBL" id="CAJOBA010057386">
    <property type="protein sequence ID" value="CAF4299767.1"/>
    <property type="molecule type" value="Genomic_DNA"/>
</dbReference>
<dbReference type="AlphaFoldDB" id="A0A8S2TPB0"/>
<dbReference type="Proteomes" id="UP000682733">
    <property type="component" value="Unassembled WGS sequence"/>
</dbReference>